<protein>
    <recommendedName>
        <fullName evidence="3">ATP-grasp domain-containing protein</fullName>
    </recommendedName>
</protein>
<dbReference type="Proteomes" id="UP000288291">
    <property type="component" value="Unassembled WGS sequence"/>
</dbReference>
<dbReference type="SUPFAM" id="SSF56059">
    <property type="entry name" value="Glutathione synthetase ATP-binding domain-like"/>
    <property type="match status" value="1"/>
</dbReference>
<keyword evidence="2" id="KW-1185">Reference proteome</keyword>
<dbReference type="EMBL" id="RXIA01000004">
    <property type="protein sequence ID" value="RVU71542.1"/>
    <property type="molecule type" value="Genomic_DNA"/>
</dbReference>
<evidence type="ECO:0000313" key="1">
    <source>
        <dbReference type="EMBL" id="RVU71542.1"/>
    </source>
</evidence>
<evidence type="ECO:0000313" key="2">
    <source>
        <dbReference type="Proteomes" id="UP000288291"/>
    </source>
</evidence>
<evidence type="ECO:0008006" key="3">
    <source>
        <dbReference type="Google" id="ProtNLM"/>
    </source>
</evidence>
<reference evidence="1 2" key="1">
    <citation type="submission" date="2018-12" db="EMBL/GenBank/DDBJ databases">
        <authorList>
            <person name="Meng J."/>
        </authorList>
    </citation>
    <scope>NUCLEOTIDE SEQUENCE [LARGE SCALE GENOMIC DNA]</scope>
    <source>
        <strain evidence="1 2">HT111-2</strain>
    </source>
</reference>
<dbReference type="AlphaFoldDB" id="A0A437SXA7"/>
<comment type="caution">
    <text evidence="1">The sequence shown here is derived from an EMBL/GenBank/DDBJ whole genome shotgun (WGS) entry which is preliminary data.</text>
</comment>
<accession>A0A437SXA7</accession>
<organism evidence="1 2">
    <name type="scientific">Lactobacillus xujianguonis</name>
    <dbReference type="NCBI Taxonomy" id="2495899"/>
    <lineage>
        <taxon>Bacteria</taxon>
        <taxon>Bacillati</taxon>
        <taxon>Bacillota</taxon>
        <taxon>Bacilli</taxon>
        <taxon>Lactobacillales</taxon>
        <taxon>Lactobacillaceae</taxon>
        <taxon>Lactobacillus</taxon>
    </lineage>
</organism>
<dbReference type="Gene3D" id="3.30.470.20">
    <property type="entry name" value="ATP-grasp fold, B domain"/>
    <property type="match status" value="1"/>
</dbReference>
<sequence>MKPFLLENNIRKRKYAHKKIDKDFKHAILNQYGLNYQIDAKKKIIIFSTQIDTEIDEMGIYFLANNIDYDRINSEDVAKGRYCFNIEYSKNEVVVVLKDNKLNIDYRLNDYDLIWFRHFNVYINFDENTSSFEKAYCNKEWETLFSAIPQLFADKVLMPSCYDGFLTKPMQLKLANEVGLNIIPTVISNDFDLVKTFTNRNSKSNIAKAIYHHMFFTGKDNVVEFNTKNFNKLTLKDKASVSKVPAIFQPNYLTNDAHEIRVTVFGRRMVAYQYENYFGKDWHSRLKDLQVKKVNLSKELQNSIIQFFEKANITFGTVDFIIRSGKWYFLETNVNGDWAWLENLANTSFSNLLISTILEK</sequence>
<gene>
    <name evidence="1" type="ORF">EJK17_02245</name>
</gene>
<name>A0A437SXA7_9LACO</name>
<proteinExistence type="predicted"/>
<dbReference type="RefSeq" id="WP_103660533.1">
    <property type="nucleotide sequence ID" value="NZ_ML136873.1"/>
</dbReference>